<organism evidence="1 2">
    <name type="scientific">Cladophialophora immunda</name>
    <dbReference type="NCBI Taxonomy" id="569365"/>
    <lineage>
        <taxon>Eukaryota</taxon>
        <taxon>Fungi</taxon>
        <taxon>Dikarya</taxon>
        <taxon>Ascomycota</taxon>
        <taxon>Pezizomycotina</taxon>
        <taxon>Eurotiomycetes</taxon>
        <taxon>Chaetothyriomycetidae</taxon>
        <taxon>Chaetothyriales</taxon>
        <taxon>Herpotrichiellaceae</taxon>
        <taxon>Cladophialophora</taxon>
    </lineage>
</organism>
<accession>A0A0D2C585</accession>
<evidence type="ECO:0000313" key="2">
    <source>
        <dbReference type="Proteomes" id="UP000054466"/>
    </source>
</evidence>
<gene>
    <name evidence="1" type="ORF">PV07_08791</name>
</gene>
<name>A0A0D2C585_9EURO</name>
<dbReference type="GeneID" id="27347985"/>
<protein>
    <submittedName>
        <fullName evidence="1">Uncharacterized protein</fullName>
    </submittedName>
</protein>
<keyword evidence="2" id="KW-1185">Reference proteome</keyword>
<dbReference type="AlphaFoldDB" id="A0A0D2C585"/>
<dbReference type="VEuPathDB" id="FungiDB:PV07_08791"/>
<dbReference type="OrthoDB" id="3794554at2759"/>
<dbReference type="RefSeq" id="XP_016245841.1">
    <property type="nucleotide sequence ID" value="XM_016395985.1"/>
</dbReference>
<dbReference type="HOGENOM" id="CLU_1626851_0_0_1"/>
<reference evidence="1 2" key="1">
    <citation type="submission" date="2015-01" db="EMBL/GenBank/DDBJ databases">
        <title>The Genome Sequence of Cladophialophora immunda CBS83496.</title>
        <authorList>
            <consortium name="The Broad Institute Genomics Platform"/>
            <person name="Cuomo C."/>
            <person name="de Hoog S."/>
            <person name="Gorbushina A."/>
            <person name="Stielow B."/>
            <person name="Teixiera M."/>
            <person name="Abouelleil A."/>
            <person name="Chapman S.B."/>
            <person name="Priest M."/>
            <person name="Young S.K."/>
            <person name="Wortman J."/>
            <person name="Nusbaum C."/>
            <person name="Birren B."/>
        </authorList>
    </citation>
    <scope>NUCLEOTIDE SEQUENCE [LARGE SCALE GENOMIC DNA]</scope>
    <source>
        <strain evidence="1 2">CBS 83496</strain>
    </source>
</reference>
<evidence type="ECO:0000313" key="1">
    <source>
        <dbReference type="EMBL" id="KIW25625.1"/>
    </source>
</evidence>
<dbReference type="EMBL" id="KN847044">
    <property type="protein sequence ID" value="KIW25625.1"/>
    <property type="molecule type" value="Genomic_DNA"/>
</dbReference>
<dbReference type="STRING" id="569365.A0A0D2C585"/>
<proteinExistence type="predicted"/>
<sequence>MLVRQPAVAPILAIQGVRTKRMTYIGTSTTSTAFAAELKRIDLPFQIAAEVHSKTNTAGKCCVFTDNQGAIQAMADPKYSSGQYILADAIQAMDKLRDQGWGIQPQGIIHRHTSEWPIPKNQHEPNHLPLDDGAVQGREELFSIARNTDPTHRPSTLPRSVCR</sequence>
<dbReference type="Proteomes" id="UP000054466">
    <property type="component" value="Unassembled WGS sequence"/>
</dbReference>